<dbReference type="SUPFAM" id="SSF52058">
    <property type="entry name" value="L domain-like"/>
    <property type="match status" value="2"/>
</dbReference>
<dbReference type="GO" id="GO:0043531">
    <property type="term" value="F:ADP binding"/>
    <property type="evidence" value="ECO:0007669"/>
    <property type="project" value="InterPro"/>
</dbReference>
<dbReference type="InterPro" id="IPR055414">
    <property type="entry name" value="LRR_R13L4/SHOC2-like"/>
</dbReference>
<dbReference type="Gene3D" id="1.10.8.430">
    <property type="entry name" value="Helical domain of apoptotic protease-activating factors"/>
    <property type="match status" value="1"/>
</dbReference>
<keyword evidence="2" id="KW-0677">Repeat</keyword>
<proteinExistence type="predicted"/>
<dbReference type="GO" id="GO:0051707">
    <property type="term" value="P:response to other organism"/>
    <property type="evidence" value="ECO:0007669"/>
    <property type="project" value="UniProtKB-ARBA"/>
</dbReference>
<keyword evidence="7" id="KW-1185">Reference proteome</keyword>
<keyword evidence="3" id="KW-0611">Plant defense</keyword>
<evidence type="ECO:0000313" key="6">
    <source>
        <dbReference type="EnsemblPlants" id="Kaladp0050s0104.1.v1.1"/>
    </source>
</evidence>
<feature type="domain" description="AAA+ ATPase" evidence="5">
    <location>
        <begin position="6"/>
        <end position="143"/>
    </location>
</feature>
<evidence type="ECO:0000259" key="5">
    <source>
        <dbReference type="SMART" id="SM00382"/>
    </source>
</evidence>
<dbReference type="PANTHER" id="PTHR11017">
    <property type="entry name" value="LEUCINE-RICH REPEAT-CONTAINING PROTEIN"/>
    <property type="match status" value="1"/>
</dbReference>
<accession>A0A7N0U216</accession>
<dbReference type="Gramene" id="Kaladp0050s0104.1.v1.1">
    <property type="protein sequence ID" value="Kaladp0050s0104.1.v1.1"/>
    <property type="gene ID" value="Kaladp0050s0104.v1.1"/>
</dbReference>
<reference evidence="6" key="1">
    <citation type="submission" date="2021-01" db="UniProtKB">
        <authorList>
            <consortium name="EnsemblPlants"/>
        </authorList>
    </citation>
    <scope>IDENTIFICATION</scope>
</reference>
<dbReference type="EnsemblPlants" id="Kaladp0050s0104.1.v1.1">
    <property type="protein sequence ID" value="Kaladp0050s0104.1.v1.1"/>
    <property type="gene ID" value="Kaladp0050s0104.v1.1"/>
</dbReference>
<dbReference type="Gene3D" id="3.80.10.10">
    <property type="entry name" value="Ribonuclease Inhibitor"/>
    <property type="match status" value="4"/>
</dbReference>
<feature type="region of interest" description="Disordered" evidence="4">
    <location>
        <begin position="817"/>
        <end position="837"/>
    </location>
</feature>
<dbReference type="InterPro" id="IPR036390">
    <property type="entry name" value="WH_DNA-bd_sf"/>
</dbReference>
<dbReference type="AlphaFoldDB" id="A0A7N0U216"/>
<dbReference type="InterPro" id="IPR003593">
    <property type="entry name" value="AAA+_ATPase"/>
</dbReference>
<dbReference type="InterPro" id="IPR003591">
    <property type="entry name" value="Leu-rich_rpt_typical-subtyp"/>
</dbReference>
<dbReference type="InterPro" id="IPR058192">
    <property type="entry name" value="WHD_ROQ1-like"/>
</dbReference>
<dbReference type="SMART" id="SM00382">
    <property type="entry name" value="AAA"/>
    <property type="match status" value="1"/>
</dbReference>
<dbReference type="GO" id="GO:0006952">
    <property type="term" value="P:defense response"/>
    <property type="evidence" value="ECO:0007669"/>
    <property type="project" value="UniProtKB-KW"/>
</dbReference>
<dbReference type="OMA" id="EPTENLM"/>
<organism evidence="6 7">
    <name type="scientific">Kalanchoe fedtschenkoi</name>
    <name type="common">Lavender scallops</name>
    <name type="synonym">South American air plant</name>
    <dbReference type="NCBI Taxonomy" id="63787"/>
    <lineage>
        <taxon>Eukaryota</taxon>
        <taxon>Viridiplantae</taxon>
        <taxon>Streptophyta</taxon>
        <taxon>Embryophyta</taxon>
        <taxon>Tracheophyta</taxon>
        <taxon>Spermatophyta</taxon>
        <taxon>Magnoliopsida</taxon>
        <taxon>eudicotyledons</taxon>
        <taxon>Gunneridae</taxon>
        <taxon>Pentapetalae</taxon>
        <taxon>Saxifragales</taxon>
        <taxon>Crassulaceae</taxon>
        <taxon>Kalanchoe</taxon>
    </lineage>
</organism>
<dbReference type="Proteomes" id="UP000594263">
    <property type="component" value="Unplaced"/>
</dbReference>
<dbReference type="SUPFAM" id="SSF52540">
    <property type="entry name" value="P-loop containing nucleoside triphosphate hydrolases"/>
    <property type="match status" value="1"/>
</dbReference>
<dbReference type="InterPro" id="IPR027417">
    <property type="entry name" value="P-loop_NTPase"/>
</dbReference>
<dbReference type="Gene3D" id="3.40.50.300">
    <property type="entry name" value="P-loop containing nucleotide triphosphate hydrolases"/>
    <property type="match status" value="1"/>
</dbReference>
<name>A0A7N0U216_KALFE</name>
<evidence type="ECO:0000313" key="7">
    <source>
        <dbReference type="Proteomes" id="UP000594263"/>
    </source>
</evidence>
<dbReference type="InterPro" id="IPR042197">
    <property type="entry name" value="Apaf_helical"/>
</dbReference>
<dbReference type="Pfam" id="PF00931">
    <property type="entry name" value="NB-ARC"/>
    <property type="match status" value="1"/>
</dbReference>
<evidence type="ECO:0000256" key="4">
    <source>
        <dbReference type="SAM" id="MobiDB-lite"/>
    </source>
</evidence>
<dbReference type="InterPro" id="IPR032675">
    <property type="entry name" value="LRR_dom_sf"/>
</dbReference>
<evidence type="ECO:0000256" key="1">
    <source>
        <dbReference type="ARBA" id="ARBA00022614"/>
    </source>
</evidence>
<keyword evidence="1" id="KW-0433">Leucine-rich repeat</keyword>
<dbReference type="SUPFAM" id="SSF46785">
    <property type="entry name" value="Winged helix' DNA-binding domain"/>
    <property type="match status" value="1"/>
</dbReference>
<sequence length="1161" mass="130742">MSMLMEFKIVLLYGMGGIGKTTLAKAVYNKLVVHFRRRSFIPSVRETWGQSDGEAILKKTLHNDLRLSLPPNEIGKNIVRPVIDYEEKVLVVLDDVDHVQQIHALTTDRNVLYSGSRLIITSRDKLALSGGVLNESFEVPRLDIQKSLQLFSYHAFGRKGPPEAYMKLSKEIVELAGGLPLALEVFGSFLLDKRRMEEWNDALKKLKQTCPGRLHDILRISYDALDEKEKCIFLDMACFFVNGSMKREDVIDILRGCGFNAEITLTVLVSKSLIKIFDGDKIWMHDDSLRKMGREIVESENLEDPGLRSRLWDPKEVITVIRNNKGTRSIQGIALEFAKKVTSCEDAGAQSRGSTLIEKLKGAFGCKLELESNWDVKSLKPLSSLRLLRIDNIELQGNFTYMPTSIKWLQWRGCPLTNLPSELCFNVLDLANSKVTHLWNGRKSKMAEKLMFLNLSECHHLTSIPDLSEHQNLEKLNLRNCRSLLKLHNSVGELSSLVHLNLEGCVNLMELPTDVSGLKCLESLILINCSRLRELPSDVGYLTTLRELYADGTALDKLPDSIFRLDKLRILSLVDCRLLKRLPEAIGCLTSLEKLALTKTAVEELPNSIGCLVNLKKLELDFCESLTEVPTSIGTLTALESLYFGGQVFTELPSSIGSLSHLKVLSVHRCKRISMLPDSIGGLASLIMLNVEGMSFKELPNQIGCLNMLEQLSMLGCESLERLPESFGNMLNLTRLSLSRATITELPESIGMMERLNTLILEDCQQLKMLPASFGNLKSLCYLTMTNTAVEELREELGMLSSLKVCNMAKLSYSKKPTNSTVSTEVTTEKEQEMPKPVTVPKSFSHLSSLTDLNIQRWKISGKIPDELEQLKSIVTLKLAHNNMSHLPASLRGLRILKYLYLSHCKELKVIPPLPSGLIKLDVSSCTRLESICDLSDMEYLEDLNVAFCIKLRDIPGLQCLKSLKRLFMGGCELCFQAVKSRITKGTLRHLRDLSVPGGEIPSWFVKEVPYFTRTKVTKHRSIKAVVIGVVISLDQQLHDDYRDKLPAIVDIQAKIFRPTDSYPVYTNVLNLMGVPDTNEDQLYLCRYTEVTPLLLMLQEGDRVVIALKDTPRFNGLTLKKFGVHLIYEQDDQIGEGVDEEWLDESERSTSKRLADFLNSL</sequence>
<evidence type="ECO:0000256" key="3">
    <source>
        <dbReference type="ARBA" id="ARBA00022821"/>
    </source>
</evidence>
<dbReference type="InterPro" id="IPR044974">
    <property type="entry name" value="Disease_R_plants"/>
</dbReference>
<protein>
    <recommendedName>
        <fullName evidence="5">AAA+ ATPase domain-containing protein</fullName>
    </recommendedName>
</protein>
<dbReference type="PANTHER" id="PTHR11017:SF513">
    <property type="entry name" value="TIR DOMAIN-CONTAINING PROTEIN"/>
    <property type="match status" value="1"/>
</dbReference>
<dbReference type="Pfam" id="PF23598">
    <property type="entry name" value="LRR_14"/>
    <property type="match status" value="2"/>
</dbReference>
<dbReference type="Pfam" id="PF23282">
    <property type="entry name" value="WHD_ROQ1"/>
    <property type="match status" value="1"/>
</dbReference>
<dbReference type="InterPro" id="IPR002182">
    <property type="entry name" value="NB-ARC"/>
</dbReference>
<evidence type="ECO:0000256" key="2">
    <source>
        <dbReference type="ARBA" id="ARBA00022737"/>
    </source>
</evidence>
<dbReference type="SMART" id="SM00369">
    <property type="entry name" value="LRR_TYP"/>
    <property type="match status" value="6"/>
</dbReference>
<dbReference type="PRINTS" id="PR00364">
    <property type="entry name" value="DISEASERSIST"/>
</dbReference>